<dbReference type="VEuPathDB" id="VectorBase:ASTEI00048"/>
<dbReference type="PROSITE" id="PS51471">
    <property type="entry name" value="FE2OG_OXY"/>
    <property type="match status" value="1"/>
</dbReference>
<dbReference type="EnsemblMetazoa" id="ASTEI00048-RA">
    <property type="protein sequence ID" value="ASTEI00048-PA"/>
    <property type="gene ID" value="ASTEI00048"/>
</dbReference>
<feature type="compositionally biased region" description="Low complexity" evidence="18">
    <location>
        <begin position="1345"/>
        <end position="1358"/>
    </location>
</feature>
<dbReference type="SMART" id="SM00702">
    <property type="entry name" value="P4Hc"/>
    <property type="match status" value="1"/>
</dbReference>
<dbReference type="InterPro" id="IPR005123">
    <property type="entry name" value="Oxoglu/Fe-dep_dioxygenase_dom"/>
</dbReference>
<proteinExistence type="inferred from homology"/>
<dbReference type="InterPro" id="IPR045363">
    <property type="entry name" value="CERK_C"/>
</dbReference>
<dbReference type="VEuPathDB" id="VectorBase:ASTEI20_032120"/>
<keyword evidence="13" id="KW-0408">Iron</keyword>
<evidence type="ECO:0000256" key="11">
    <source>
        <dbReference type="ARBA" id="ARBA00022989"/>
    </source>
</evidence>
<dbReference type="Proteomes" id="UP000076408">
    <property type="component" value="Unassembled WGS sequence"/>
</dbReference>
<feature type="compositionally biased region" description="Basic and acidic residues" evidence="18">
    <location>
        <begin position="1328"/>
        <end position="1338"/>
    </location>
</feature>
<evidence type="ECO:0000256" key="1">
    <source>
        <dbReference type="ARBA" id="ARBA00001961"/>
    </source>
</evidence>
<dbReference type="STRING" id="30069.A0A182XV12"/>
<dbReference type="SUPFAM" id="SSF111331">
    <property type="entry name" value="NAD kinase/diacylglycerol kinase-like"/>
    <property type="match status" value="1"/>
</dbReference>
<dbReference type="PROSITE" id="PS50146">
    <property type="entry name" value="DAGK"/>
    <property type="match status" value="1"/>
</dbReference>
<feature type="transmembrane region" description="Helical" evidence="19">
    <location>
        <begin position="591"/>
        <end position="622"/>
    </location>
</feature>
<keyword evidence="15" id="KW-0325">Glycoprotein</keyword>
<evidence type="ECO:0000256" key="3">
    <source>
        <dbReference type="ARBA" id="ARBA00004687"/>
    </source>
</evidence>
<comment type="pathway">
    <text evidence="3">Glycolipid biosynthesis; glycosylphosphatidylinositol-anchor biosynthesis.</text>
</comment>
<dbReference type="InterPro" id="IPR039558">
    <property type="entry name" value="TPA1/OFD1_N"/>
</dbReference>
<keyword evidence="12" id="KW-0560">Oxidoreductase</keyword>
<dbReference type="GO" id="GO:0042765">
    <property type="term" value="C:GPI-anchor transamidase complex"/>
    <property type="evidence" value="ECO:0007669"/>
    <property type="project" value="InterPro"/>
</dbReference>
<keyword evidence="21" id="KW-1185">Reference proteome</keyword>
<dbReference type="InterPro" id="IPR019540">
    <property type="entry name" value="PtdIno-glycan_biosynth_class_S"/>
</dbReference>
<feature type="region of interest" description="Disordered" evidence="18">
    <location>
        <begin position="58"/>
        <end position="77"/>
    </location>
</feature>
<dbReference type="GO" id="GO:0006506">
    <property type="term" value="P:GPI anchor biosynthetic process"/>
    <property type="evidence" value="ECO:0007669"/>
    <property type="project" value="UniProtKB-UniPathway"/>
</dbReference>
<dbReference type="SMART" id="SM00046">
    <property type="entry name" value="DAGKc"/>
    <property type="match status" value="1"/>
</dbReference>
<dbReference type="Pfam" id="PF10510">
    <property type="entry name" value="PIG-S"/>
    <property type="match status" value="1"/>
</dbReference>
<evidence type="ECO:0000256" key="7">
    <source>
        <dbReference type="ARBA" id="ARBA00022692"/>
    </source>
</evidence>
<comment type="cofactor">
    <cofactor evidence="1">
        <name>L-ascorbate</name>
        <dbReference type="ChEBI" id="CHEBI:38290"/>
    </cofactor>
</comment>
<dbReference type="VEuPathDB" id="VectorBase:ASTE007159"/>
<evidence type="ECO:0000256" key="19">
    <source>
        <dbReference type="SAM" id="Phobius"/>
    </source>
</evidence>
<comment type="catalytic activity">
    <reaction evidence="17">
        <text>[ribosomal protein uS12]-L-proline + 2-oxoglutarate + O2 = [ribosomal protein uS12]-(3S)-3-hydroxy-L-proline + succinate + CO2</text>
        <dbReference type="Rhea" id="RHEA:54156"/>
        <dbReference type="Rhea" id="RHEA-COMP:13816"/>
        <dbReference type="Rhea" id="RHEA-COMP:13818"/>
        <dbReference type="ChEBI" id="CHEBI:15379"/>
        <dbReference type="ChEBI" id="CHEBI:16526"/>
        <dbReference type="ChEBI" id="CHEBI:16810"/>
        <dbReference type="ChEBI" id="CHEBI:30031"/>
        <dbReference type="ChEBI" id="CHEBI:50342"/>
        <dbReference type="ChEBI" id="CHEBI:85428"/>
    </reaction>
</comment>
<dbReference type="Gene3D" id="2.60.200.40">
    <property type="match status" value="1"/>
</dbReference>
<evidence type="ECO:0000256" key="9">
    <source>
        <dbReference type="ARBA" id="ARBA00022824"/>
    </source>
</evidence>
<dbReference type="GO" id="GO:0031418">
    <property type="term" value="F:L-ascorbic acid binding"/>
    <property type="evidence" value="ECO:0007669"/>
    <property type="project" value="InterPro"/>
</dbReference>
<evidence type="ECO:0000256" key="10">
    <source>
        <dbReference type="ARBA" id="ARBA00022964"/>
    </source>
</evidence>
<comment type="similarity">
    <text evidence="5">Belongs to the TPA1 family.</text>
</comment>
<evidence type="ECO:0000256" key="8">
    <source>
        <dbReference type="ARBA" id="ARBA00022723"/>
    </source>
</evidence>
<keyword evidence="8" id="KW-0479">Metal-binding</keyword>
<evidence type="ECO:0000256" key="17">
    <source>
        <dbReference type="ARBA" id="ARBA00047444"/>
    </source>
</evidence>
<evidence type="ECO:0000256" key="15">
    <source>
        <dbReference type="ARBA" id="ARBA00023180"/>
    </source>
</evidence>
<keyword evidence="10" id="KW-0223">Dioxygenase</keyword>
<dbReference type="PANTHER" id="PTHR21072">
    <property type="entry name" value="GPI TRANSAMIDASE COMPONENT PIG-S"/>
    <property type="match status" value="1"/>
</dbReference>
<comment type="similarity">
    <text evidence="4">Belongs to the PIGS family.</text>
</comment>
<organism evidence="20 21">
    <name type="scientific">Anopheles stephensi</name>
    <name type="common">Indo-Pakistan malaria mosquito</name>
    <dbReference type="NCBI Taxonomy" id="30069"/>
    <lineage>
        <taxon>Eukaryota</taxon>
        <taxon>Metazoa</taxon>
        <taxon>Ecdysozoa</taxon>
        <taxon>Arthropoda</taxon>
        <taxon>Hexapoda</taxon>
        <taxon>Insecta</taxon>
        <taxon>Pterygota</taxon>
        <taxon>Neoptera</taxon>
        <taxon>Endopterygota</taxon>
        <taxon>Diptera</taxon>
        <taxon>Nematocera</taxon>
        <taxon>Culicoidea</taxon>
        <taxon>Culicidae</taxon>
        <taxon>Anophelinae</taxon>
        <taxon>Anopheles</taxon>
    </lineage>
</organism>
<dbReference type="InterPro" id="IPR017438">
    <property type="entry name" value="ATP-NAD_kinase_N"/>
</dbReference>
<dbReference type="GO" id="GO:0016301">
    <property type="term" value="F:kinase activity"/>
    <property type="evidence" value="ECO:0007669"/>
    <property type="project" value="InterPro"/>
</dbReference>
<evidence type="ECO:0000256" key="16">
    <source>
        <dbReference type="ARBA" id="ARBA00029938"/>
    </source>
</evidence>
<dbReference type="Pfam" id="PF19280">
    <property type="entry name" value="CERK_C"/>
    <property type="match status" value="1"/>
</dbReference>
<feature type="transmembrane region" description="Helical" evidence="19">
    <location>
        <begin position="1098"/>
        <end position="1120"/>
    </location>
</feature>
<accession>A0A182XV12</accession>
<feature type="region of interest" description="Disordered" evidence="18">
    <location>
        <begin position="1299"/>
        <end position="1380"/>
    </location>
</feature>
<feature type="region of interest" description="Disordered" evidence="18">
    <location>
        <begin position="1"/>
        <end position="32"/>
    </location>
</feature>
<comment type="subcellular location">
    <subcellularLocation>
        <location evidence="2">Endoplasmic reticulum membrane</location>
        <topology evidence="2">Multi-pass membrane protein</topology>
    </subcellularLocation>
</comment>
<dbReference type="InterPro" id="IPR006620">
    <property type="entry name" value="Pro_4_hyd_alph"/>
</dbReference>
<dbReference type="InterPro" id="IPR019601">
    <property type="entry name" value="Oxoglutarate/Fe-dep_Oase_C"/>
</dbReference>
<feature type="compositionally biased region" description="Pro residues" evidence="18">
    <location>
        <begin position="1314"/>
        <end position="1323"/>
    </location>
</feature>
<keyword evidence="7 19" id="KW-0812">Transmembrane</keyword>
<reference evidence="21" key="1">
    <citation type="journal article" date="2014" name="Genome Biol.">
        <title>Genome analysis of a major urban malaria vector mosquito, Anopheles stephensi.</title>
        <authorList>
            <person name="Jiang X."/>
            <person name="Peery A."/>
            <person name="Hall A.B."/>
            <person name="Sharma A."/>
            <person name="Chen X.G."/>
            <person name="Waterhouse R.M."/>
            <person name="Komissarov A."/>
            <person name="Riehle M.M."/>
            <person name="Shouche Y."/>
            <person name="Sharakhova M.V."/>
            <person name="Lawson D."/>
            <person name="Pakpour N."/>
            <person name="Arensburger P."/>
            <person name="Davidson V.L."/>
            <person name="Eiglmeier K."/>
            <person name="Emrich S."/>
            <person name="George P."/>
            <person name="Kennedy R.C."/>
            <person name="Mane S.P."/>
            <person name="Maslen G."/>
            <person name="Oringanje C."/>
            <person name="Qi Y."/>
            <person name="Settlage R."/>
            <person name="Tojo M."/>
            <person name="Tubio J.M."/>
            <person name="Unger M.F."/>
            <person name="Wang B."/>
            <person name="Vernick K.D."/>
            <person name="Ribeiro J.M."/>
            <person name="James A.A."/>
            <person name="Michel K."/>
            <person name="Riehle M.A."/>
            <person name="Luckhart S."/>
            <person name="Sharakhov I.V."/>
            <person name="Tu Z."/>
        </authorList>
    </citation>
    <scope>NUCLEOTIDE SEQUENCE [LARGE SCALE GENOMIC DNA]</scope>
    <source>
        <strain evidence="21">Indian</strain>
    </source>
</reference>
<keyword evidence="11 19" id="KW-1133">Transmembrane helix</keyword>
<evidence type="ECO:0000256" key="4">
    <source>
        <dbReference type="ARBA" id="ARBA00005316"/>
    </source>
</evidence>
<reference evidence="20" key="2">
    <citation type="submission" date="2020-05" db="UniProtKB">
        <authorList>
            <consortium name="EnsemblMetazoa"/>
        </authorList>
    </citation>
    <scope>IDENTIFICATION</scope>
    <source>
        <strain evidence="20">Indian</strain>
    </source>
</reference>
<dbReference type="VEuPathDB" id="VectorBase:ASTEI20_038540"/>
<evidence type="ECO:0000256" key="14">
    <source>
        <dbReference type="ARBA" id="ARBA00023136"/>
    </source>
</evidence>
<dbReference type="InterPro" id="IPR016064">
    <property type="entry name" value="NAD/diacylglycerol_kinase_sf"/>
</dbReference>
<dbReference type="Pfam" id="PF10637">
    <property type="entry name" value="Ofd1_CTDD"/>
    <property type="match status" value="1"/>
</dbReference>
<evidence type="ECO:0000256" key="12">
    <source>
        <dbReference type="ARBA" id="ARBA00023002"/>
    </source>
</evidence>
<sequence length="1876" mass="209795">MKPTDKRRAHGDDADDGGGTAEQSDRSGSTAREDGKALLRILTRFHIFHIALNNPRASLHASENAPTPPAAKRTKRGTIVDDSNTELVSINGCFFDDDFRERFKVAWQRKESIAGNNYQLKQDPFQLAVFQHFLQEDVNRADATKRLEAEFSTVDWKRKQMDLYEFYQTNDLCSLERDYLQAFYTVLKEQMMPLVEELTGIKLTHVSASCSMYNAGDYLLVHDDLLSDRRIAYVFYLSPWDCHREWCEKDGGALELFKADGNQLPVFPVTDKIYPQNNQLVLFRVCEKSFHQVGEVTTFDYPRLTINGWFHGPTAPAAQCAGKTSSNSVPQPPAIIVDTHYLSPRKVDIDLAGWINDVYLEDEVKQNVQKKVEMFSEVSLEQFLLLPRFSVLLETLCNVPNLEWKIKGPAHLRKYEVLNFKTLPTDASPLGELYDLFTSRTMFRLLYDYTELDLYGRKAKAPKCAIELQRWERGCYTVLGDSSTYADSTLDLTFYLNAQENVGVITYLVPEADQQQQQQQQGSSGHDQPSSSSSAAYAECYDEDPVLLTLLPKDNVLNVVYRAEGTTKFTKYVSHNTHLERANASSTGHAYTYILVCTAAIHIYATLAFIVIIIVIGVPMWWKTTEVYRVSLPYSEIRALNEEPIRAAFRLGLYCPSAERREILAFELRKKFEQNFVFELDLELLSLDAATVASIKTPARLEAELLHRYPTSAGQFLFIEWHKLDDDILVTSDRTAFISESASSLKAYQVLSSWILQEYKLKAILGSRDAQQTLRGRQLRLNSAPLQGQYEVLITVLNPRPDLQKVHWNARAAAETYIEPFLNELSGITNFTIKTQWIYQVGIVEGASTQPKQVPDDTKLGRHYALAEDSLPHIITSLEKKLGTQITDHPCIHLVVYVPPCAQAPLKIYRRDGQRAPPASGGSVEAFTSAKWGGIVFANPAEATCVRYMESEQFSDVYLHAQDVMPVLLYQLRKIFDLENNTPLLGGTLVPYSTIEPRLWEVDTFVRTNTIYLVHSATTTLQSLIQLLGGIEYIVINDEVGAAIQNAYQKIVEAKQQLAAGSLQRAALLAREAYASAERAFFDPSMLALLYFPNEQKYAIYIPLFLPIMIPVVFSFNTIIKYFRGKSGPASAKTKHDFISSLLFSGKAIPQQCRANLEQNPSAVQRATNGTARSPQSSSKVSSSVSEAACHTLCATGSEQHQRLAVHRQIIQALCKLPERSKQGFPPSWWPSSCVAFFVRVSAMDKEQEVLLNAFVIAKKRYRVFYNAGILVWEDESSKKAKTTVPITDVLSVAVSKHPHANGKQWMGKRSSKAPPPPSPTAPPIARNDAHGSLDSDRIPVLSGSTTTNTLATNASNNIPHHHSNRGSLNELSDSHDDRRDTSDYFDGGIQAGNFNYLILHYAALVCAKTSRWRVKSVALHNSEQRIVELWYNRLSSDLRDQNRPKNLLLFLNPYGGKKNALALYERFAKPLFRLAQVDINLIITQRAQQIYDIVTSKSIVLDNYDGLVCCGGDGTFAELFNGLVTRTMMDCGIDVKHPPFLPKPNIPIGIIPAGSTDTVACCLNGTTDIKTSIIHIILGQHSGLDISAVYGADAVAQDDDGSPSLGGKPRRPELLKLFASALSYGYLGDIAYDSEKYRWMGPKRYDYSGFKKFLANRGYSAEIVVHLDRRGKQDPNDGVRCLDQCSRCKKALCSSQVGSEAGAEPDDTEPLVVRGKFLMVSGANISCSCERSPQGFSPFCHLGDGLLDLVLVRHTSMLNNLRLLLTMTSKTKKLSELPFVEVYRTKEFRFTANGQQQQQGDTNGGEVAPALSSEMLKRRSKWNCDGEVLLDTNIIVESNCQLIRVFRRGILPSGGHGGNTLDTDDKDACCFGLCN</sequence>
<keyword evidence="14 19" id="KW-0472">Membrane</keyword>
<dbReference type="Gene3D" id="2.60.120.620">
    <property type="entry name" value="q2cbj1_9rhob like domain"/>
    <property type="match status" value="2"/>
</dbReference>
<dbReference type="InterPro" id="IPR001206">
    <property type="entry name" value="Diacylglycerol_kinase_cat_dom"/>
</dbReference>
<evidence type="ECO:0000256" key="2">
    <source>
        <dbReference type="ARBA" id="ARBA00004477"/>
    </source>
</evidence>
<dbReference type="Pfam" id="PF00781">
    <property type="entry name" value="DAGK_cat"/>
    <property type="match status" value="1"/>
</dbReference>
<evidence type="ECO:0000256" key="13">
    <source>
        <dbReference type="ARBA" id="ARBA00023004"/>
    </source>
</evidence>
<protein>
    <recommendedName>
        <fullName evidence="16">uS12 prolyl 3-hydroxylase</fullName>
    </recommendedName>
</protein>
<evidence type="ECO:0000313" key="20">
    <source>
        <dbReference type="EnsemblMetazoa" id="ASTEI00048-PA"/>
    </source>
</evidence>
<feature type="compositionally biased region" description="Basic and acidic residues" evidence="18">
    <location>
        <begin position="1"/>
        <end position="12"/>
    </location>
</feature>
<name>A0A182XV12_ANOST</name>
<dbReference type="GO" id="GO:0016255">
    <property type="term" value="P:attachment of GPI anchor to protein"/>
    <property type="evidence" value="ECO:0007669"/>
    <property type="project" value="InterPro"/>
</dbReference>
<dbReference type="Gene3D" id="3.40.50.10330">
    <property type="entry name" value="Probable inorganic polyphosphate/atp-NAD kinase, domain 1"/>
    <property type="match status" value="1"/>
</dbReference>
<evidence type="ECO:0000256" key="18">
    <source>
        <dbReference type="SAM" id="MobiDB-lite"/>
    </source>
</evidence>
<evidence type="ECO:0000256" key="5">
    <source>
        <dbReference type="ARBA" id="ARBA00007443"/>
    </source>
</evidence>
<evidence type="ECO:0000256" key="6">
    <source>
        <dbReference type="ARBA" id="ARBA00022502"/>
    </source>
</evidence>
<dbReference type="UniPathway" id="UPA00196"/>
<dbReference type="GO" id="GO:0031543">
    <property type="term" value="F:peptidyl-proline dioxygenase activity"/>
    <property type="evidence" value="ECO:0007669"/>
    <property type="project" value="UniProtKB-ARBA"/>
</dbReference>
<keyword evidence="6" id="KW-0337">GPI-anchor biosynthesis</keyword>
<keyword evidence="9" id="KW-0256">Endoplasmic reticulum</keyword>
<evidence type="ECO:0000313" key="21">
    <source>
        <dbReference type="Proteomes" id="UP000076408"/>
    </source>
</evidence>
<dbReference type="Pfam" id="PF13661">
    <property type="entry name" value="2OG-FeII_Oxy_4"/>
    <property type="match status" value="1"/>
</dbReference>
<dbReference type="PANTHER" id="PTHR21072:SF13">
    <property type="entry name" value="GPI TRANSAMIDASE COMPONENT PIG-S"/>
    <property type="match status" value="1"/>
</dbReference>
<dbReference type="GO" id="GO:0005506">
    <property type="term" value="F:iron ion binding"/>
    <property type="evidence" value="ECO:0007669"/>
    <property type="project" value="InterPro"/>
</dbReference>